<evidence type="ECO:0000313" key="3">
    <source>
        <dbReference type="Proteomes" id="UP000681075"/>
    </source>
</evidence>
<comment type="caution">
    <text evidence="2">The sequence shown here is derived from an EMBL/GenBank/DDBJ whole genome shotgun (WGS) entry which is preliminary data.</text>
</comment>
<dbReference type="PANTHER" id="PTHR43072">
    <property type="entry name" value="N-ACETYLTRANSFERASE"/>
    <property type="match status" value="1"/>
</dbReference>
<dbReference type="EMBL" id="BOPV01000001">
    <property type="protein sequence ID" value="GIL39172.1"/>
    <property type="molecule type" value="Genomic_DNA"/>
</dbReference>
<dbReference type="InterPro" id="IPR000182">
    <property type="entry name" value="GNAT_dom"/>
</dbReference>
<dbReference type="PANTHER" id="PTHR43072:SF8">
    <property type="entry name" value="ACYLTRANSFERASE FABY-RELATED"/>
    <property type="match status" value="1"/>
</dbReference>
<dbReference type="GO" id="GO:0016747">
    <property type="term" value="F:acyltransferase activity, transferring groups other than amino-acyl groups"/>
    <property type="evidence" value="ECO:0007669"/>
    <property type="project" value="InterPro"/>
</dbReference>
<organism evidence="2 3">
    <name type="scientific">Roseiterribacter gracilis</name>
    <dbReference type="NCBI Taxonomy" id="2812848"/>
    <lineage>
        <taxon>Bacteria</taxon>
        <taxon>Pseudomonadati</taxon>
        <taxon>Pseudomonadota</taxon>
        <taxon>Alphaproteobacteria</taxon>
        <taxon>Rhodospirillales</taxon>
        <taxon>Roseiterribacteraceae</taxon>
        <taxon>Roseiterribacter</taxon>
    </lineage>
</organism>
<dbReference type="Proteomes" id="UP000681075">
    <property type="component" value="Unassembled WGS sequence"/>
</dbReference>
<dbReference type="CDD" id="cd04301">
    <property type="entry name" value="NAT_SF"/>
    <property type="match status" value="1"/>
</dbReference>
<protein>
    <submittedName>
        <fullName evidence="2">N-acetyltransferase</fullName>
    </submittedName>
</protein>
<dbReference type="SUPFAM" id="SSF55729">
    <property type="entry name" value="Acyl-CoA N-acyltransferases (Nat)"/>
    <property type="match status" value="1"/>
</dbReference>
<keyword evidence="3" id="KW-1185">Reference proteome</keyword>
<proteinExistence type="predicted"/>
<dbReference type="Pfam" id="PF00583">
    <property type="entry name" value="Acetyltransf_1"/>
    <property type="match status" value="1"/>
</dbReference>
<dbReference type="RefSeq" id="WP_420242270.1">
    <property type="nucleotide sequence ID" value="NZ_BOPV01000001.1"/>
</dbReference>
<dbReference type="Gene3D" id="3.40.630.30">
    <property type="match status" value="1"/>
</dbReference>
<evidence type="ECO:0000259" key="1">
    <source>
        <dbReference type="PROSITE" id="PS51186"/>
    </source>
</evidence>
<name>A0A8S8XAW1_9PROT</name>
<evidence type="ECO:0000313" key="2">
    <source>
        <dbReference type="EMBL" id="GIL39172.1"/>
    </source>
</evidence>
<gene>
    <name evidence="2" type="ORF">TMPK1_14090</name>
</gene>
<dbReference type="PROSITE" id="PS51186">
    <property type="entry name" value="GNAT"/>
    <property type="match status" value="1"/>
</dbReference>
<feature type="domain" description="N-acetyltransferase" evidence="1">
    <location>
        <begin position="4"/>
        <end position="167"/>
    </location>
</feature>
<dbReference type="AlphaFoldDB" id="A0A8S8XAW1"/>
<accession>A0A8S8XAW1</accession>
<reference evidence="2" key="1">
    <citation type="submission" date="2021-02" db="EMBL/GenBank/DDBJ databases">
        <title>Genome sequence of Rhodospirillales sp. strain TMPK1 isolated from soil.</title>
        <authorList>
            <person name="Nakai R."/>
            <person name="Kusada H."/>
            <person name="Tamaki H."/>
        </authorList>
    </citation>
    <scope>NUCLEOTIDE SEQUENCE</scope>
    <source>
        <strain evidence="2">TMPK1</strain>
    </source>
</reference>
<dbReference type="InterPro" id="IPR016181">
    <property type="entry name" value="Acyl_CoA_acyltransferase"/>
</dbReference>
<sequence>MTAALLRPATQADTQAMCKIYAHAVEHSIGTFEEEPPKLDEMEQRRANLVAQKFPYLVAEIDHVIAGFAYVGPFRPRSAYRFTVEDSVYIHPDWHRRGVGRVLLRRLIDDCTAAGFRQMVAVVGGTDNHASIELHKSCGFDQVGGFQNIGFKFGRWAGIVFLQRALGDGASTLP</sequence>